<dbReference type="Gene3D" id="3.40.50.720">
    <property type="entry name" value="NAD(P)-binding Rossmann-like Domain"/>
    <property type="match status" value="1"/>
</dbReference>
<dbReference type="InterPro" id="IPR002347">
    <property type="entry name" value="SDR_fam"/>
</dbReference>
<dbReference type="PANTHER" id="PTHR42808">
    <property type="entry name" value="HYDROXYSTEROID DEHYDROGENASE-LIKE PROTEIN 2"/>
    <property type="match status" value="1"/>
</dbReference>
<dbReference type="PANTHER" id="PTHR42808:SF3">
    <property type="entry name" value="HYDROXYSTEROID DEHYDROGENASE-LIKE PROTEIN 2"/>
    <property type="match status" value="1"/>
</dbReference>
<organism evidence="1 2">
    <name type="scientific">Rhodococcus oxybenzonivorans</name>
    <dbReference type="NCBI Taxonomy" id="1990687"/>
    <lineage>
        <taxon>Bacteria</taxon>
        <taxon>Bacillati</taxon>
        <taxon>Actinomycetota</taxon>
        <taxon>Actinomycetes</taxon>
        <taxon>Mycobacteriales</taxon>
        <taxon>Nocardiaceae</taxon>
        <taxon>Rhodococcus</taxon>
    </lineage>
</organism>
<dbReference type="AlphaFoldDB" id="A0AAE5AAJ3"/>
<dbReference type="InterPro" id="IPR036291">
    <property type="entry name" value="NAD(P)-bd_dom_sf"/>
</dbReference>
<dbReference type="RefSeq" id="WP_317769615.1">
    <property type="nucleotide sequence ID" value="NZ_JAWLUP010000434.1"/>
</dbReference>
<sequence length="170" mass="18163">FGGIDIVVNNASVLDISKTEALPLKRFDLMQQVNVRGTFALTQACLPYLRKSSNPHVLTLSPPLNMSKYWLGAHPGYMLAKYGMTLAALGIAAEHADMSFSSNCLWPQTMIATAAVGNLLGGSDSLRHSRSPEIMADAAIELLGRPAGTDNGRTVLDVEVLTEAGVTDFT</sequence>
<dbReference type="NCBIfam" id="NF006133">
    <property type="entry name" value="PRK08278.1"/>
    <property type="match status" value="1"/>
</dbReference>
<dbReference type="EMBL" id="JAWLUP010000434">
    <property type="protein sequence ID" value="MDV7269258.1"/>
    <property type="molecule type" value="Genomic_DNA"/>
</dbReference>
<name>A0AAE5AAJ3_9NOCA</name>
<evidence type="ECO:0000313" key="2">
    <source>
        <dbReference type="Proteomes" id="UP001185863"/>
    </source>
</evidence>
<dbReference type="Proteomes" id="UP001185863">
    <property type="component" value="Unassembled WGS sequence"/>
</dbReference>
<protein>
    <submittedName>
        <fullName evidence="1">SDR family oxidoreductase</fullName>
    </submittedName>
</protein>
<feature type="non-terminal residue" evidence="1">
    <location>
        <position position="1"/>
    </location>
</feature>
<proteinExistence type="predicted"/>
<accession>A0AAE5AAJ3</accession>
<dbReference type="InterPro" id="IPR051935">
    <property type="entry name" value="HSDL2"/>
</dbReference>
<comment type="caution">
    <text evidence="1">The sequence shown here is derived from an EMBL/GenBank/DDBJ whole genome shotgun (WGS) entry which is preliminary data.</text>
</comment>
<gene>
    <name evidence="1" type="ORF">R4315_32590</name>
</gene>
<dbReference type="Pfam" id="PF13561">
    <property type="entry name" value="adh_short_C2"/>
    <property type="match status" value="1"/>
</dbReference>
<reference evidence="1" key="1">
    <citation type="submission" date="2023-10" db="EMBL/GenBank/DDBJ databases">
        <title>Development of a sustainable strategy for remediation of hydrocarbon-contaminated territories based on the waste exchange concept.</title>
        <authorList>
            <person name="Krivoruchko A."/>
        </authorList>
    </citation>
    <scope>NUCLEOTIDE SEQUENCE</scope>
    <source>
        <strain evidence="1">IEGM 68</strain>
    </source>
</reference>
<evidence type="ECO:0000313" key="1">
    <source>
        <dbReference type="EMBL" id="MDV7269258.1"/>
    </source>
</evidence>
<dbReference type="SUPFAM" id="SSF51735">
    <property type="entry name" value="NAD(P)-binding Rossmann-fold domains"/>
    <property type="match status" value="1"/>
</dbReference>
<feature type="non-terminal residue" evidence="1">
    <location>
        <position position="170"/>
    </location>
</feature>